<organism evidence="1 2">
    <name type="scientific">Gossypium arboreum</name>
    <name type="common">Tree cotton</name>
    <name type="synonym">Gossypium nanking</name>
    <dbReference type="NCBI Taxonomy" id="29729"/>
    <lineage>
        <taxon>Eukaryota</taxon>
        <taxon>Viridiplantae</taxon>
        <taxon>Streptophyta</taxon>
        <taxon>Embryophyta</taxon>
        <taxon>Tracheophyta</taxon>
        <taxon>Spermatophyta</taxon>
        <taxon>Magnoliopsida</taxon>
        <taxon>eudicotyledons</taxon>
        <taxon>Gunneridae</taxon>
        <taxon>Pentapetalae</taxon>
        <taxon>rosids</taxon>
        <taxon>malvids</taxon>
        <taxon>Malvales</taxon>
        <taxon>Malvaceae</taxon>
        <taxon>Malvoideae</taxon>
        <taxon>Gossypium</taxon>
    </lineage>
</organism>
<dbReference type="EMBL" id="JRRC01257889">
    <property type="protein sequence ID" value="KHG02323.1"/>
    <property type="molecule type" value="Genomic_DNA"/>
</dbReference>
<evidence type="ECO:0000313" key="2">
    <source>
        <dbReference type="Proteomes" id="UP000032142"/>
    </source>
</evidence>
<dbReference type="Proteomes" id="UP000032142">
    <property type="component" value="Unassembled WGS sequence"/>
</dbReference>
<keyword evidence="2" id="KW-1185">Reference proteome</keyword>
<sequence length="71" mass="8528">MYPNYSYGSYGAFRTLPYYRNFLRLLIFNSNSHSSQFIDIEAIIIQFKHVYLYVDLPRSEMNGNKLLFNDF</sequence>
<protein>
    <submittedName>
        <fullName evidence="1">Centromere P</fullName>
    </submittedName>
</protein>
<accession>A0A0B0MJP0</accession>
<comment type="caution">
    <text evidence="1">The sequence shown here is derived from an EMBL/GenBank/DDBJ whole genome shotgun (WGS) entry which is preliminary data.</text>
</comment>
<dbReference type="AlphaFoldDB" id="A0A0B0MJP0"/>
<evidence type="ECO:0000313" key="1">
    <source>
        <dbReference type="EMBL" id="KHG02323.1"/>
    </source>
</evidence>
<gene>
    <name evidence="1" type="ORF">F383_25111</name>
</gene>
<proteinExistence type="predicted"/>
<name>A0A0B0MJP0_GOSAR</name>
<reference evidence="2" key="1">
    <citation type="submission" date="2014-09" db="EMBL/GenBank/DDBJ databases">
        <authorList>
            <person name="Mudge J."/>
            <person name="Ramaraj T."/>
            <person name="Lindquist I.E."/>
            <person name="Bharti A.K."/>
            <person name="Sundararajan A."/>
            <person name="Cameron C.T."/>
            <person name="Woodward J.E."/>
            <person name="May G.D."/>
            <person name="Brubaker C."/>
            <person name="Broadhvest J."/>
            <person name="Wilkins T.A."/>
        </authorList>
    </citation>
    <scope>NUCLEOTIDE SEQUENCE</scope>
    <source>
        <strain evidence="2">cv. AKA8401</strain>
    </source>
</reference>